<accession>A0A9W8AT38</accession>
<reference evidence="2" key="1">
    <citation type="submission" date="2022-07" db="EMBL/GenBank/DDBJ databases">
        <title>Phylogenomic reconstructions and comparative analyses of Kickxellomycotina fungi.</title>
        <authorList>
            <person name="Reynolds N.K."/>
            <person name="Stajich J.E."/>
            <person name="Barry K."/>
            <person name="Grigoriev I.V."/>
            <person name="Crous P."/>
            <person name="Smith M.E."/>
        </authorList>
    </citation>
    <scope>NUCLEOTIDE SEQUENCE</scope>
    <source>
        <strain evidence="2">RSA 1196</strain>
    </source>
</reference>
<evidence type="ECO:0000256" key="1">
    <source>
        <dbReference type="SAM" id="Coils"/>
    </source>
</evidence>
<keyword evidence="1" id="KW-0175">Coiled coil</keyword>
<keyword evidence="3" id="KW-1185">Reference proteome</keyword>
<dbReference type="Proteomes" id="UP001150925">
    <property type="component" value="Unassembled WGS sequence"/>
</dbReference>
<dbReference type="EMBL" id="JANBPY010001252">
    <property type="protein sequence ID" value="KAJ1960856.1"/>
    <property type="molecule type" value="Genomic_DNA"/>
</dbReference>
<dbReference type="OrthoDB" id="20018at2759"/>
<organism evidence="2 3">
    <name type="scientific">Dispira parvispora</name>
    <dbReference type="NCBI Taxonomy" id="1520584"/>
    <lineage>
        <taxon>Eukaryota</taxon>
        <taxon>Fungi</taxon>
        <taxon>Fungi incertae sedis</taxon>
        <taxon>Zoopagomycota</taxon>
        <taxon>Kickxellomycotina</taxon>
        <taxon>Dimargaritomycetes</taxon>
        <taxon>Dimargaritales</taxon>
        <taxon>Dimargaritaceae</taxon>
        <taxon>Dispira</taxon>
    </lineage>
</organism>
<evidence type="ECO:0008006" key="4">
    <source>
        <dbReference type="Google" id="ProtNLM"/>
    </source>
</evidence>
<comment type="caution">
    <text evidence="2">The sequence shown here is derived from an EMBL/GenBank/DDBJ whole genome shotgun (WGS) entry which is preliminary data.</text>
</comment>
<name>A0A9W8AT38_9FUNG</name>
<gene>
    <name evidence="2" type="ORF">IWQ62_004072</name>
</gene>
<proteinExistence type="predicted"/>
<sequence>NQHIKQLSSVLTENVQQRANLVLRNQQELEKEAAQLSDEVNQYTQQTRKWLRSIHEFNDAAKVGSVVA</sequence>
<protein>
    <recommendedName>
        <fullName evidence="4">Biogenesis of lysosome-related organelles complex 1 subunit 1</fullName>
    </recommendedName>
</protein>
<evidence type="ECO:0000313" key="2">
    <source>
        <dbReference type="EMBL" id="KAJ1960856.1"/>
    </source>
</evidence>
<feature type="coiled-coil region" evidence="1">
    <location>
        <begin position="12"/>
        <end position="46"/>
    </location>
</feature>
<feature type="non-terminal residue" evidence="2">
    <location>
        <position position="1"/>
    </location>
</feature>
<dbReference type="AlphaFoldDB" id="A0A9W8AT38"/>
<dbReference type="Pfam" id="PF06320">
    <property type="entry name" value="GCN5L1"/>
    <property type="match status" value="1"/>
</dbReference>
<evidence type="ECO:0000313" key="3">
    <source>
        <dbReference type="Proteomes" id="UP001150925"/>
    </source>
</evidence>